<gene>
    <name evidence="5" type="ORF">EMK97_12235</name>
</gene>
<evidence type="ECO:0000256" key="2">
    <source>
        <dbReference type="PIRSR" id="PIRSR603782-1"/>
    </source>
</evidence>
<dbReference type="OrthoDB" id="9790194at2"/>
<reference evidence="5 6" key="1">
    <citation type="submission" date="2018-12" db="EMBL/GenBank/DDBJ databases">
        <title>Complete genome of Litorilituus sediminis.</title>
        <authorList>
            <person name="Liu A."/>
            <person name="Rong J."/>
        </authorList>
    </citation>
    <scope>NUCLEOTIDE SEQUENCE [LARGE SCALE GENOMIC DNA]</scope>
    <source>
        <strain evidence="5 6">JCM 17549</strain>
    </source>
</reference>
<dbReference type="AlphaFoldDB" id="A0A4P6P4H3"/>
<dbReference type="PANTHER" id="PTHR12151">
    <property type="entry name" value="ELECTRON TRANSPORT PROTIN SCO1/SENC FAMILY MEMBER"/>
    <property type="match status" value="1"/>
</dbReference>
<dbReference type="InterPro" id="IPR003782">
    <property type="entry name" value="SCO1/SenC"/>
</dbReference>
<dbReference type="Pfam" id="PF02630">
    <property type="entry name" value="SCO1-SenC"/>
    <property type="match status" value="1"/>
</dbReference>
<feature type="disulfide bond" description="Redox-active" evidence="3">
    <location>
        <begin position="74"/>
        <end position="78"/>
    </location>
</feature>
<keyword evidence="2" id="KW-0479">Metal-binding</keyword>
<keyword evidence="6" id="KW-1185">Reference proteome</keyword>
<comment type="similarity">
    <text evidence="1">Belongs to the SCO1/2 family.</text>
</comment>
<keyword evidence="4" id="KW-0732">Signal</keyword>
<dbReference type="GO" id="GO:0046872">
    <property type="term" value="F:metal ion binding"/>
    <property type="evidence" value="ECO:0007669"/>
    <property type="project" value="UniProtKB-KW"/>
</dbReference>
<proteinExistence type="inferred from homology"/>
<dbReference type="PANTHER" id="PTHR12151:SF25">
    <property type="entry name" value="LINALOOL DEHYDRATASE_ISOMERASE DOMAIN-CONTAINING PROTEIN"/>
    <property type="match status" value="1"/>
</dbReference>
<dbReference type="EMBL" id="CP034759">
    <property type="protein sequence ID" value="QBG36431.1"/>
    <property type="molecule type" value="Genomic_DNA"/>
</dbReference>
<feature type="binding site" evidence="2">
    <location>
        <position position="166"/>
    </location>
    <ligand>
        <name>Cu cation</name>
        <dbReference type="ChEBI" id="CHEBI:23378"/>
    </ligand>
</feature>
<dbReference type="KEGG" id="lsd:EMK97_12235"/>
<feature type="binding site" evidence="2">
    <location>
        <position position="74"/>
    </location>
    <ligand>
        <name>Cu cation</name>
        <dbReference type="ChEBI" id="CHEBI:23378"/>
    </ligand>
</feature>
<feature type="signal peptide" evidence="4">
    <location>
        <begin position="1"/>
        <end position="18"/>
    </location>
</feature>
<dbReference type="RefSeq" id="WP_130602574.1">
    <property type="nucleotide sequence ID" value="NZ_CP034759.1"/>
</dbReference>
<evidence type="ECO:0000256" key="1">
    <source>
        <dbReference type="ARBA" id="ARBA00010996"/>
    </source>
</evidence>
<evidence type="ECO:0000256" key="4">
    <source>
        <dbReference type="SAM" id="SignalP"/>
    </source>
</evidence>
<accession>A0A4P6P4H3</accession>
<protein>
    <submittedName>
        <fullName evidence="5">SCO family protein</fullName>
    </submittedName>
</protein>
<name>A0A4P6P4H3_9GAMM</name>
<dbReference type="Gene3D" id="3.40.30.10">
    <property type="entry name" value="Glutaredoxin"/>
    <property type="match status" value="1"/>
</dbReference>
<evidence type="ECO:0000256" key="3">
    <source>
        <dbReference type="PIRSR" id="PIRSR603782-2"/>
    </source>
</evidence>
<feature type="binding site" evidence="2">
    <location>
        <position position="78"/>
    </location>
    <ligand>
        <name>Cu cation</name>
        <dbReference type="ChEBI" id="CHEBI:23378"/>
    </ligand>
</feature>
<sequence>MNKFVVILLSLIACSSGAIGFHYLTKPAQPEFALYYQPSRSLTAFNLNDQFGQQFSKQSLQDKWSFVFLGYTSCPDVCPTSLQSLNFIYADLKAINPNSQVLLVTADPKRDSQEKLAQYIAYFNEEFIALRAEHDELFPFTRSLGLMYSITEESDPQSHGHYQVDHSASLVLINPDGNIAAIFKPEQALGQIPQVNTDKLLSDYKKIVVLYES</sequence>
<evidence type="ECO:0000313" key="6">
    <source>
        <dbReference type="Proteomes" id="UP000290244"/>
    </source>
</evidence>
<dbReference type="SUPFAM" id="SSF52833">
    <property type="entry name" value="Thioredoxin-like"/>
    <property type="match status" value="1"/>
</dbReference>
<dbReference type="Proteomes" id="UP000290244">
    <property type="component" value="Chromosome"/>
</dbReference>
<keyword evidence="2" id="KW-0186">Copper</keyword>
<dbReference type="InterPro" id="IPR036249">
    <property type="entry name" value="Thioredoxin-like_sf"/>
</dbReference>
<feature type="chain" id="PRO_5020320761" evidence="4">
    <location>
        <begin position="19"/>
        <end position="213"/>
    </location>
</feature>
<dbReference type="CDD" id="cd02968">
    <property type="entry name" value="SCO"/>
    <property type="match status" value="1"/>
</dbReference>
<keyword evidence="3" id="KW-1015">Disulfide bond</keyword>
<evidence type="ECO:0000313" key="5">
    <source>
        <dbReference type="EMBL" id="QBG36431.1"/>
    </source>
</evidence>
<organism evidence="5 6">
    <name type="scientific">Litorilituus sediminis</name>
    <dbReference type="NCBI Taxonomy" id="718192"/>
    <lineage>
        <taxon>Bacteria</taxon>
        <taxon>Pseudomonadati</taxon>
        <taxon>Pseudomonadota</taxon>
        <taxon>Gammaproteobacteria</taxon>
        <taxon>Alteromonadales</taxon>
        <taxon>Colwelliaceae</taxon>
        <taxon>Litorilituus</taxon>
    </lineage>
</organism>